<comment type="caution">
    <text evidence="1">The sequence shown here is derived from an EMBL/GenBank/DDBJ whole genome shotgun (WGS) entry which is preliminary data.</text>
</comment>
<evidence type="ECO:0000313" key="1">
    <source>
        <dbReference type="EMBL" id="RCN36841.1"/>
    </source>
</evidence>
<keyword evidence="2" id="KW-1185">Reference proteome</keyword>
<gene>
    <name evidence="1" type="ORF">ANCCAN_17279</name>
</gene>
<organism evidence="1 2">
    <name type="scientific">Ancylostoma caninum</name>
    <name type="common">Dog hookworm</name>
    <dbReference type="NCBI Taxonomy" id="29170"/>
    <lineage>
        <taxon>Eukaryota</taxon>
        <taxon>Metazoa</taxon>
        <taxon>Ecdysozoa</taxon>
        <taxon>Nematoda</taxon>
        <taxon>Chromadorea</taxon>
        <taxon>Rhabditida</taxon>
        <taxon>Rhabditina</taxon>
        <taxon>Rhabditomorpha</taxon>
        <taxon>Strongyloidea</taxon>
        <taxon>Ancylostomatidae</taxon>
        <taxon>Ancylostomatinae</taxon>
        <taxon>Ancylostoma</taxon>
    </lineage>
</organism>
<dbReference type="Proteomes" id="UP000252519">
    <property type="component" value="Unassembled WGS sequence"/>
</dbReference>
<reference evidence="1 2" key="1">
    <citation type="submission" date="2014-10" db="EMBL/GenBank/DDBJ databases">
        <title>Draft genome of the hookworm Ancylostoma caninum.</title>
        <authorList>
            <person name="Mitreva M."/>
        </authorList>
    </citation>
    <scope>NUCLEOTIDE SEQUENCE [LARGE SCALE GENOMIC DNA]</scope>
    <source>
        <strain evidence="1 2">Baltimore</strain>
    </source>
</reference>
<sequence>MMTQVSSDETCMRGKLCSVLANFALSVPTATTIKSRSGRLLVGNRRGPWCRDRTRKTKAHLRELLHNPTSRLQVPVESRYLNTSILLRFTSVSTCRRFGADS</sequence>
<accession>A0A368FXC5</accession>
<dbReference type="EMBL" id="JOJR01000523">
    <property type="protein sequence ID" value="RCN36841.1"/>
    <property type="molecule type" value="Genomic_DNA"/>
</dbReference>
<name>A0A368FXC5_ANCCA</name>
<protein>
    <submittedName>
        <fullName evidence="1">Uncharacterized protein</fullName>
    </submittedName>
</protein>
<evidence type="ECO:0000313" key="2">
    <source>
        <dbReference type="Proteomes" id="UP000252519"/>
    </source>
</evidence>
<dbReference type="AlphaFoldDB" id="A0A368FXC5"/>
<proteinExistence type="predicted"/>